<evidence type="ECO:0000313" key="2">
    <source>
        <dbReference type="Proteomes" id="UP001162793"/>
    </source>
</evidence>
<dbReference type="AlphaFoldDB" id="A0AA42BJW7"/>
<comment type="caution">
    <text evidence="1">The sequence shown here is derived from an EMBL/GenBank/DDBJ whole genome shotgun (WGS) entry which is preliminary data.</text>
</comment>
<dbReference type="RefSeq" id="WP_253539962.1">
    <property type="nucleotide sequence ID" value="NZ_JAMYWC010000005.1"/>
</dbReference>
<dbReference type="EMBL" id="JAMYWC010000005">
    <property type="protein sequence ID" value="MCP1174493.1"/>
    <property type="molecule type" value="Genomic_DNA"/>
</dbReference>
<organism evidence="1 2">
    <name type="scientific">Ralstonia chuxiongensis</name>
    <dbReference type="NCBI Taxonomy" id="2957504"/>
    <lineage>
        <taxon>Bacteria</taxon>
        <taxon>Pseudomonadati</taxon>
        <taxon>Pseudomonadota</taxon>
        <taxon>Betaproteobacteria</taxon>
        <taxon>Burkholderiales</taxon>
        <taxon>Burkholderiaceae</taxon>
        <taxon>Ralstonia</taxon>
    </lineage>
</organism>
<keyword evidence="2" id="KW-1185">Reference proteome</keyword>
<sequence>MFIKLELWDEQPPIGGTLPRFGVSADAYVNTRASDPRYLPINLASLMSFESIEVTAVGRPGSSENRADPLRGVRVLLADGSRYIVFDDKDPVFERGLAAARQAKELVYDYGASRFMREHGLPVIP</sequence>
<dbReference type="Proteomes" id="UP001162793">
    <property type="component" value="Unassembled WGS sequence"/>
</dbReference>
<protein>
    <submittedName>
        <fullName evidence="1">Uncharacterized protein</fullName>
    </submittedName>
</protein>
<gene>
    <name evidence="1" type="ORF">NKG59_19195</name>
</gene>
<name>A0AA42BJW7_9RALS</name>
<reference evidence="2" key="1">
    <citation type="journal article" date="2023" name="Front. Microbiol.">
        <title>Ralstonia chuxiongensis sp. nov., Ralstonia mojiangensis sp. nov., and Ralstonia soli sp. nov., isolated from tobacco fields, are three novel species in the family Burkholderiaceae.</title>
        <authorList>
            <person name="Lu C.H."/>
            <person name="Zhang Y.Y."/>
            <person name="Jiang N."/>
            <person name="Chen W."/>
            <person name="Shao X."/>
            <person name="Zhao Z.M."/>
            <person name="Lu W.L."/>
            <person name="Hu X."/>
            <person name="Xi Y.X."/>
            <person name="Zou S.Y."/>
            <person name="Wei Q.J."/>
            <person name="Lin Z.L."/>
            <person name="Gong L."/>
            <person name="Gai X.T."/>
            <person name="Zhang L.Q."/>
            <person name="Li J.Y."/>
            <person name="Jin Y."/>
            <person name="Xia Z.Y."/>
        </authorList>
    </citation>
    <scope>NUCLEOTIDE SEQUENCE [LARGE SCALE GENOMIC DNA]</scope>
    <source>
        <strain evidence="2">21YRMH01-3</strain>
    </source>
</reference>
<accession>A0AA42BJW7</accession>
<proteinExistence type="predicted"/>
<evidence type="ECO:0000313" key="1">
    <source>
        <dbReference type="EMBL" id="MCP1174493.1"/>
    </source>
</evidence>